<dbReference type="AlphaFoldDB" id="A0A0A8ZRG5"/>
<dbReference type="EMBL" id="GBRH01258540">
    <property type="protein sequence ID" value="JAD39355.1"/>
    <property type="molecule type" value="Transcribed_RNA"/>
</dbReference>
<reference evidence="1" key="1">
    <citation type="submission" date="2014-09" db="EMBL/GenBank/DDBJ databases">
        <authorList>
            <person name="Magalhaes I.L.F."/>
            <person name="Oliveira U."/>
            <person name="Santos F.R."/>
            <person name="Vidigal T.H.D.A."/>
            <person name="Brescovit A.D."/>
            <person name="Santos A.J."/>
        </authorList>
    </citation>
    <scope>NUCLEOTIDE SEQUENCE</scope>
    <source>
        <tissue evidence="1">Shoot tissue taken approximately 20 cm above the soil surface</tissue>
    </source>
</reference>
<protein>
    <submittedName>
        <fullName evidence="1">Uncharacterized protein</fullName>
    </submittedName>
</protein>
<proteinExistence type="predicted"/>
<reference evidence="1" key="2">
    <citation type="journal article" date="2015" name="Data Brief">
        <title>Shoot transcriptome of the giant reed, Arundo donax.</title>
        <authorList>
            <person name="Barrero R.A."/>
            <person name="Guerrero F.D."/>
            <person name="Moolhuijzen P."/>
            <person name="Goolsby J.A."/>
            <person name="Tidwell J."/>
            <person name="Bellgard S.E."/>
            <person name="Bellgard M.I."/>
        </authorList>
    </citation>
    <scope>NUCLEOTIDE SEQUENCE</scope>
    <source>
        <tissue evidence="1">Shoot tissue taken approximately 20 cm above the soil surface</tissue>
    </source>
</reference>
<accession>A0A0A8ZRG5</accession>
<sequence>MSRFIPILIEVPNIERKIIILNKK</sequence>
<organism evidence="1">
    <name type="scientific">Arundo donax</name>
    <name type="common">Giant reed</name>
    <name type="synonym">Donax arundinaceus</name>
    <dbReference type="NCBI Taxonomy" id="35708"/>
    <lineage>
        <taxon>Eukaryota</taxon>
        <taxon>Viridiplantae</taxon>
        <taxon>Streptophyta</taxon>
        <taxon>Embryophyta</taxon>
        <taxon>Tracheophyta</taxon>
        <taxon>Spermatophyta</taxon>
        <taxon>Magnoliopsida</taxon>
        <taxon>Liliopsida</taxon>
        <taxon>Poales</taxon>
        <taxon>Poaceae</taxon>
        <taxon>PACMAD clade</taxon>
        <taxon>Arundinoideae</taxon>
        <taxon>Arundineae</taxon>
        <taxon>Arundo</taxon>
    </lineage>
</organism>
<name>A0A0A8ZRG5_ARUDO</name>
<evidence type="ECO:0000313" key="1">
    <source>
        <dbReference type="EMBL" id="JAD39355.1"/>
    </source>
</evidence>